<sequence>MKIISSKKKTIILCLACCAIFFEAFDVSVVNLSLTTIAAGFHLSLADAQWIQTIYLVSFGSFLLLGGRLVDAYGHKKIYLAGMGIFGAASAFAFLSASLPPLLLIRGLQGFGAALAMPAGIAMLSAYFGEGKERNTAFGIFGSFAALGFAMGLALGGIITAYVDWHWIFSINVPAFILILFTGILIPNDAPAGVGMPAYTSSLWLIASLILLSYATHELPLLQWKGIAGIGIALVSIYALLRYDRKTKAPFFNENIFNPAALKAQLCSVLLGAGFLSFVFIATLALSQEFNLDSKTIGLVLFPFSIVSALVSKYLLPLLFARTGVVNTTGIAFTMLFIGSALLLITLEFHCLPLLVIAIALVNSLGIAIAYPALTILSLTGVKKENQGTAAGMQSSLYTIGTSIGISITGLFFKSFSQVPGNLPLFAPAIFIMLLPGAAIVILKTRALH</sequence>
<dbReference type="RefSeq" id="WP_161817801.1">
    <property type="nucleotide sequence ID" value="NZ_JAACJS010000011.1"/>
</dbReference>
<feature type="transmembrane region" description="Helical" evidence="6">
    <location>
        <begin position="165"/>
        <end position="186"/>
    </location>
</feature>
<evidence type="ECO:0000259" key="7">
    <source>
        <dbReference type="PROSITE" id="PS50850"/>
    </source>
</evidence>
<feature type="transmembrane region" description="Helical" evidence="6">
    <location>
        <begin position="222"/>
        <end position="241"/>
    </location>
</feature>
<dbReference type="Gene3D" id="1.20.1720.10">
    <property type="entry name" value="Multidrug resistance protein D"/>
    <property type="match status" value="1"/>
</dbReference>
<comment type="subcellular location">
    <subcellularLocation>
        <location evidence="1">Membrane</location>
        <topology evidence="1">Multi-pass membrane protein</topology>
    </subcellularLocation>
</comment>
<dbReference type="PANTHER" id="PTHR42718:SF9">
    <property type="entry name" value="MAJOR FACILITATOR SUPERFAMILY MULTIDRUG TRANSPORTER MFSC"/>
    <property type="match status" value="1"/>
</dbReference>
<feature type="domain" description="Major facilitator superfamily (MFS) profile" evidence="7">
    <location>
        <begin position="12"/>
        <end position="449"/>
    </location>
</feature>
<dbReference type="CDD" id="cd17321">
    <property type="entry name" value="MFS_MMR_MDR_like"/>
    <property type="match status" value="1"/>
</dbReference>
<dbReference type="PRINTS" id="PR01036">
    <property type="entry name" value="TCRTETB"/>
</dbReference>
<dbReference type="InterPro" id="IPR036259">
    <property type="entry name" value="MFS_trans_sf"/>
</dbReference>
<keyword evidence="2" id="KW-0813">Transport</keyword>
<evidence type="ECO:0000256" key="4">
    <source>
        <dbReference type="ARBA" id="ARBA00022989"/>
    </source>
</evidence>
<evidence type="ECO:0000313" key="8">
    <source>
        <dbReference type="EMBL" id="NCI49483.1"/>
    </source>
</evidence>
<feature type="transmembrane region" description="Helical" evidence="6">
    <location>
        <begin position="262"/>
        <end position="285"/>
    </location>
</feature>
<evidence type="ECO:0000256" key="5">
    <source>
        <dbReference type="ARBA" id="ARBA00023136"/>
    </source>
</evidence>
<dbReference type="Gene3D" id="1.20.1250.20">
    <property type="entry name" value="MFS general substrate transporter like domains"/>
    <property type="match status" value="1"/>
</dbReference>
<evidence type="ECO:0000256" key="3">
    <source>
        <dbReference type="ARBA" id="ARBA00022692"/>
    </source>
</evidence>
<feature type="transmembrane region" description="Helical" evidence="6">
    <location>
        <begin position="78"/>
        <end position="99"/>
    </location>
</feature>
<organism evidence="8 9">
    <name type="scientific">Sediminibacterium roseum</name>
    <dbReference type="NCBI Taxonomy" id="1978412"/>
    <lineage>
        <taxon>Bacteria</taxon>
        <taxon>Pseudomonadati</taxon>
        <taxon>Bacteroidota</taxon>
        <taxon>Chitinophagia</taxon>
        <taxon>Chitinophagales</taxon>
        <taxon>Chitinophagaceae</taxon>
        <taxon>Sediminibacterium</taxon>
    </lineage>
</organism>
<evidence type="ECO:0000256" key="6">
    <source>
        <dbReference type="SAM" id="Phobius"/>
    </source>
</evidence>
<feature type="transmembrane region" description="Helical" evidence="6">
    <location>
        <begin position="198"/>
        <end position="216"/>
    </location>
</feature>
<keyword evidence="9" id="KW-1185">Reference proteome</keyword>
<keyword evidence="3 6" id="KW-0812">Transmembrane</keyword>
<feature type="transmembrane region" description="Helical" evidence="6">
    <location>
        <begin position="395"/>
        <end position="413"/>
    </location>
</feature>
<dbReference type="Pfam" id="PF07690">
    <property type="entry name" value="MFS_1"/>
    <property type="match status" value="1"/>
</dbReference>
<feature type="transmembrane region" description="Helical" evidence="6">
    <location>
        <begin position="111"/>
        <end position="129"/>
    </location>
</feature>
<dbReference type="PROSITE" id="PS50850">
    <property type="entry name" value="MFS"/>
    <property type="match status" value="1"/>
</dbReference>
<name>A0ABW9ZTU9_9BACT</name>
<dbReference type="Proteomes" id="UP000753802">
    <property type="component" value="Unassembled WGS sequence"/>
</dbReference>
<reference evidence="8 9" key="1">
    <citation type="submission" date="2020-01" db="EMBL/GenBank/DDBJ databases">
        <title>Genome analysis.</title>
        <authorList>
            <person name="Wu S."/>
            <person name="Wang G."/>
        </authorList>
    </citation>
    <scope>NUCLEOTIDE SEQUENCE [LARGE SCALE GENOMIC DNA]</scope>
    <source>
        <strain evidence="8 9">SYL130</strain>
    </source>
</reference>
<comment type="caution">
    <text evidence="8">The sequence shown here is derived from an EMBL/GenBank/DDBJ whole genome shotgun (WGS) entry which is preliminary data.</text>
</comment>
<protein>
    <submittedName>
        <fullName evidence="8">MFS transporter</fullName>
    </submittedName>
</protein>
<accession>A0ABW9ZTU9</accession>
<dbReference type="PANTHER" id="PTHR42718">
    <property type="entry name" value="MAJOR FACILITATOR SUPERFAMILY MULTIDRUG TRANSPORTER MFSC"/>
    <property type="match status" value="1"/>
</dbReference>
<dbReference type="InterPro" id="IPR011701">
    <property type="entry name" value="MFS"/>
</dbReference>
<dbReference type="SUPFAM" id="SSF103473">
    <property type="entry name" value="MFS general substrate transporter"/>
    <property type="match status" value="1"/>
</dbReference>
<feature type="transmembrane region" description="Helical" evidence="6">
    <location>
        <begin position="136"/>
        <end position="159"/>
    </location>
</feature>
<feature type="transmembrane region" description="Helical" evidence="6">
    <location>
        <begin position="328"/>
        <end position="347"/>
    </location>
</feature>
<gene>
    <name evidence="8" type="ORF">GWC95_06080</name>
</gene>
<feature type="transmembrane region" description="Helical" evidence="6">
    <location>
        <begin position="48"/>
        <end position="66"/>
    </location>
</feature>
<dbReference type="EMBL" id="JAACJS010000011">
    <property type="protein sequence ID" value="NCI49483.1"/>
    <property type="molecule type" value="Genomic_DNA"/>
</dbReference>
<feature type="transmembrane region" description="Helical" evidence="6">
    <location>
        <begin position="425"/>
        <end position="443"/>
    </location>
</feature>
<evidence type="ECO:0000256" key="1">
    <source>
        <dbReference type="ARBA" id="ARBA00004141"/>
    </source>
</evidence>
<dbReference type="InterPro" id="IPR020846">
    <property type="entry name" value="MFS_dom"/>
</dbReference>
<feature type="transmembrane region" description="Helical" evidence="6">
    <location>
        <begin position="297"/>
        <end position="316"/>
    </location>
</feature>
<evidence type="ECO:0000313" key="9">
    <source>
        <dbReference type="Proteomes" id="UP000753802"/>
    </source>
</evidence>
<proteinExistence type="predicted"/>
<evidence type="ECO:0000256" key="2">
    <source>
        <dbReference type="ARBA" id="ARBA00022448"/>
    </source>
</evidence>
<keyword evidence="5 6" id="KW-0472">Membrane</keyword>
<keyword evidence="4 6" id="KW-1133">Transmembrane helix</keyword>
<feature type="transmembrane region" description="Helical" evidence="6">
    <location>
        <begin position="353"/>
        <end position="374"/>
    </location>
</feature>